<protein>
    <recommendedName>
        <fullName evidence="2">J domain-containing protein</fullName>
    </recommendedName>
</protein>
<dbReference type="EMBL" id="HBGE01022980">
    <property type="protein sequence ID" value="CAD9114092.1"/>
    <property type="molecule type" value="Transcribed_RNA"/>
</dbReference>
<dbReference type="SMART" id="SM00271">
    <property type="entry name" value="DnaJ"/>
    <property type="match status" value="1"/>
</dbReference>
<dbReference type="InterPro" id="IPR036869">
    <property type="entry name" value="J_dom_sf"/>
</dbReference>
<feature type="region of interest" description="Disordered" evidence="1">
    <location>
        <begin position="61"/>
        <end position="81"/>
    </location>
</feature>
<dbReference type="AlphaFoldDB" id="A0A7S1LV68"/>
<dbReference type="Pfam" id="PF00226">
    <property type="entry name" value="DnaJ"/>
    <property type="match status" value="1"/>
</dbReference>
<dbReference type="Gene3D" id="2.130.10.10">
    <property type="entry name" value="YVTN repeat-like/Quinoprotein amine dehydrogenase"/>
    <property type="match status" value="1"/>
</dbReference>
<dbReference type="PROSITE" id="PS50076">
    <property type="entry name" value="DNAJ_2"/>
    <property type="match status" value="1"/>
</dbReference>
<dbReference type="Gene3D" id="1.10.287.110">
    <property type="entry name" value="DnaJ domain"/>
    <property type="match status" value="1"/>
</dbReference>
<dbReference type="SUPFAM" id="SSF50978">
    <property type="entry name" value="WD40 repeat-like"/>
    <property type="match status" value="1"/>
</dbReference>
<evidence type="ECO:0000256" key="1">
    <source>
        <dbReference type="SAM" id="MobiDB-lite"/>
    </source>
</evidence>
<dbReference type="InterPro" id="IPR036322">
    <property type="entry name" value="WD40_repeat_dom_sf"/>
</dbReference>
<organism evidence="3">
    <name type="scientific">Alexandrium catenella</name>
    <name type="common">Red tide dinoflagellate</name>
    <name type="synonym">Gonyaulax catenella</name>
    <dbReference type="NCBI Taxonomy" id="2925"/>
    <lineage>
        <taxon>Eukaryota</taxon>
        <taxon>Sar</taxon>
        <taxon>Alveolata</taxon>
        <taxon>Dinophyceae</taxon>
        <taxon>Gonyaulacales</taxon>
        <taxon>Pyrocystaceae</taxon>
        <taxon>Alexandrium</taxon>
    </lineage>
</organism>
<proteinExistence type="predicted"/>
<dbReference type="InterPro" id="IPR015943">
    <property type="entry name" value="WD40/YVTN_repeat-like_dom_sf"/>
</dbReference>
<reference evidence="3" key="1">
    <citation type="submission" date="2021-01" db="EMBL/GenBank/DDBJ databases">
        <authorList>
            <person name="Corre E."/>
            <person name="Pelletier E."/>
            <person name="Niang G."/>
            <person name="Scheremetjew M."/>
            <person name="Finn R."/>
            <person name="Kale V."/>
            <person name="Holt S."/>
            <person name="Cochrane G."/>
            <person name="Meng A."/>
            <person name="Brown T."/>
            <person name="Cohen L."/>
        </authorList>
    </citation>
    <scope>NUCLEOTIDE SEQUENCE</scope>
    <source>
        <strain evidence="3">OF101</strain>
    </source>
</reference>
<evidence type="ECO:0000259" key="2">
    <source>
        <dbReference type="PROSITE" id="PS50076"/>
    </source>
</evidence>
<dbReference type="SUPFAM" id="SSF46565">
    <property type="entry name" value="Chaperone J-domain"/>
    <property type="match status" value="1"/>
</dbReference>
<evidence type="ECO:0000313" key="3">
    <source>
        <dbReference type="EMBL" id="CAD9114092.1"/>
    </source>
</evidence>
<sequence>MVREGRDLKSPAASDRLSTGAIVEELDLVGDRLHYSLITGRGPDKGWVSLKIGEKALVIREGADEKPEEAPDTWTPPSGRDVSAAQIKKAIGRPYEVLGLEPGSGSGSIRRAYHCLCLLHHPDKGGDDAVFKAVSDAYKALTEAKDKETDGWRDLDGQAVGPWPGHAKSTKGVTCMLFDCFGAPPWESRRIYTGSWQESSVRCWELSKGEPGKVRPPPRLVGEIQVGGFVNDIAAISPFGMLTAQSAGMKPLPGESLRAWNLKKTPFKADKAALNAIKDNAEGGSAMIGDGEAGGSKSSALATKPGSKGPSSDNHELVMKEDDGGDGCIDMPDTEEMSIPQSGMLDDMSQMVYLHYRGVRAISLWPRPENKEATPVLAGTVSKDMIAVSKIGIDGCSLETPAQWRQENPHTITDVNAMRHESLERLWSGDNKGIVKCWDVTGQSGPEVAEISTNSGWMTGMEIWGAAGVMICSHSNGIAYVDTKAGKTIRQQTTKNPVGKVCILNQENPIMFAGIGPELFQYDTRCFSDGRDSKPKAVAQWTLSHNITALHTTMTRKGHVLIGVGCLDGKVAAFDTS</sequence>
<feature type="region of interest" description="Disordered" evidence="1">
    <location>
        <begin position="287"/>
        <end position="327"/>
    </location>
</feature>
<accession>A0A7S1LV68</accession>
<dbReference type="InterPro" id="IPR001623">
    <property type="entry name" value="DnaJ_domain"/>
</dbReference>
<feature type="compositionally biased region" description="Basic and acidic residues" evidence="1">
    <location>
        <begin position="313"/>
        <end position="322"/>
    </location>
</feature>
<name>A0A7S1LV68_ALECA</name>
<gene>
    <name evidence="3" type="ORF">ACAT0790_LOCUS13947</name>
</gene>
<dbReference type="CDD" id="cd06257">
    <property type="entry name" value="DnaJ"/>
    <property type="match status" value="1"/>
</dbReference>
<feature type="domain" description="J" evidence="2">
    <location>
        <begin position="93"/>
        <end position="153"/>
    </location>
</feature>